<keyword evidence="12" id="KW-1185">Reference proteome</keyword>
<reference evidence="11 12" key="1">
    <citation type="submission" date="2021-03" db="EMBL/GenBank/DDBJ databases">
        <title>Geobacter metallireducens gen. nov. sp. nov., a microorganism capable of coupling the complete oxidation of organic compounds to the reduction of iron and other metals.</title>
        <authorList>
            <person name="Li Y."/>
        </authorList>
    </citation>
    <scope>NUCLEOTIDE SEQUENCE [LARGE SCALE GENOMIC DNA]</scope>
    <source>
        <strain evidence="11 12">Jerry-YX</strain>
    </source>
</reference>
<sequence>MATNKIIWTEIDEAPALATYSLLPIIQKFTKGTGVEVETRDISLAGRILATFPDKLRDDQKVADYLAELGDLTQKLEANIIKLPNISASVPQLKEAIKELQSKGYDIPDYPEEPQNDAEKAIKERYSKVLGSAVNPVLREGNSDRRAPLSVKNFSKKHPHKLGAWTSDSKAEVSHMTSGDFYGNEKSVVMENGGGFKIELVGKDGKVTVLKDKLVAEKGEILDGTFMSVNALRKFYAEQIEDAKKNGQLLSLHLKATMMKVSDPIMFGHAVSVFYKDVFDKHADTFKELGVNPNMGLGDLYNKIQSLPDAKRAEIEADIKAVYAKRPALAMVDSDKGITNLHVPNDIIVDASMPVVVRESGKMWNAEGKLQDTKAMIPDRCYATMYKAIIEDCQKNGALDPATMGSVPNVGLMAQKAEEYGSHPTTFEIPVDGTVRVVAEDGKVLMEQAVEAGDIWRMSRAKDIPIQDWVKLAVRRARATGAHAVFWLDKNRAHDANVIAKVEKYLKDHDTSGLEIKILDPVAAMNYSLDRIRKGLDTISVTGNVLRDYLTDLFPILEIGTSAKMLSIVPLLAGGGLFETGAGGSAPKHVQQFVKEGYLRWDSLGEFSAFAASLEHLAATFKNDKAQVLAEALDKAIAKFLDNNKSPARKVGQIDNRGSHFYLALYWAEALAEQTQDKELQAKFAKIAEQLSTNAEKIDAELIAAQGKPVDMGGYYAPEKEKVSKAMRPSPTLNAIIDAI</sequence>
<keyword evidence="3 10" id="KW-0816">Tricarboxylic acid cycle</keyword>
<dbReference type="Gene3D" id="3.40.718.10">
    <property type="entry name" value="Isopropylmalate Dehydrogenase"/>
    <property type="match status" value="2"/>
</dbReference>
<organism evidence="11 12">
    <name type="scientific">Geobacter benzoatilyticus</name>
    <dbReference type="NCBI Taxonomy" id="2815309"/>
    <lineage>
        <taxon>Bacteria</taxon>
        <taxon>Pseudomonadati</taxon>
        <taxon>Thermodesulfobacteriota</taxon>
        <taxon>Desulfuromonadia</taxon>
        <taxon>Geobacterales</taxon>
        <taxon>Geobacteraceae</taxon>
        <taxon>Geobacter</taxon>
    </lineage>
</organism>
<dbReference type="EMBL" id="CP071382">
    <property type="protein sequence ID" value="QSV44881.1"/>
    <property type="molecule type" value="Genomic_DNA"/>
</dbReference>
<keyword evidence="2 10" id="KW-0329">Glyoxylate bypass</keyword>
<name>A0ABX7Q1Q5_9BACT</name>
<dbReference type="EC" id="1.1.1.42" evidence="10"/>
<evidence type="ECO:0000256" key="8">
    <source>
        <dbReference type="ARBA" id="ARBA00023554"/>
    </source>
</evidence>
<dbReference type="Pfam" id="PF03971">
    <property type="entry name" value="IDH"/>
    <property type="match status" value="1"/>
</dbReference>
<dbReference type="Proteomes" id="UP000663651">
    <property type="component" value="Chromosome"/>
</dbReference>
<evidence type="ECO:0000256" key="2">
    <source>
        <dbReference type="ARBA" id="ARBA00022435"/>
    </source>
</evidence>
<keyword evidence="5" id="KW-0460">Magnesium</keyword>
<evidence type="ECO:0000256" key="1">
    <source>
        <dbReference type="ARBA" id="ARBA00001946"/>
    </source>
</evidence>
<evidence type="ECO:0000256" key="6">
    <source>
        <dbReference type="ARBA" id="ARBA00022857"/>
    </source>
</evidence>
<accession>A0ABX7Q1Q5</accession>
<dbReference type="InterPro" id="IPR004436">
    <property type="entry name" value="Isocitrate_DH_NADP_mono"/>
</dbReference>
<dbReference type="GO" id="GO:0004450">
    <property type="term" value="F:isocitrate dehydrogenase (NADP+) activity"/>
    <property type="evidence" value="ECO:0007669"/>
    <property type="project" value="UniProtKB-EC"/>
</dbReference>
<keyword evidence="7 10" id="KW-0560">Oxidoreductase</keyword>
<dbReference type="SUPFAM" id="SSF53659">
    <property type="entry name" value="Isocitrate/Isopropylmalate dehydrogenase-like"/>
    <property type="match status" value="1"/>
</dbReference>
<protein>
    <recommendedName>
        <fullName evidence="10">Isocitrate dehydrogenase [NADP]</fullName>
        <ecNumber evidence="10">1.1.1.42</ecNumber>
    </recommendedName>
    <alternativeName>
        <fullName evidence="10">Oxalosuccinate decarboxylase</fullName>
    </alternativeName>
</protein>
<evidence type="ECO:0000256" key="4">
    <source>
        <dbReference type="ARBA" id="ARBA00022723"/>
    </source>
</evidence>
<evidence type="ECO:0000256" key="7">
    <source>
        <dbReference type="ARBA" id="ARBA00023002"/>
    </source>
</evidence>
<evidence type="ECO:0000256" key="5">
    <source>
        <dbReference type="ARBA" id="ARBA00022842"/>
    </source>
</evidence>
<evidence type="ECO:0000313" key="11">
    <source>
        <dbReference type="EMBL" id="QSV44881.1"/>
    </source>
</evidence>
<keyword evidence="6 10" id="KW-0521">NADP</keyword>
<dbReference type="RefSeq" id="WP_207162695.1">
    <property type="nucleotide sequence ID" value="NZ_CP071382.1"/>
</dbReference>
<dbReference type="PANTHER" id="PTHR36999:SF1">
    <property type="entry name" value="ISOCITRATE DEHYDROGENASE (NADP(+))"/>
    <property type="match status" value="1"/>
</dbReference>
<dbReference type="PANTHER" id="PTHR36999">
    <property type="entry name" value="ISOCITRATE DEHYDROGENASE [NADP]"/>
    <property type="match status" value="1"/>
</dbReference>
<comment type="cofactor">
    <cofactor evidence="1">
        <name>Mg(2+)</name>
        <dbReference type="ChEBI" id="CHEBI:18420"/>
    </cofactor>
</comment>
<evidence type="ECO:0000256" key="9">
    <source>
        <dbReference type="ARBA" id="ARBA00046318"/>
    </source>
</evidence>
<gene>
    <name evidence="11" type="ORF">JZM60_12060</name>
</gene>
<evidence type="ECO:0000313" key="12">
    <source>
        <dbReference type="Proteomes" id="UP000663651"/>
    </source>
</evidence>
<proteinExistence type="inferred from homology"/>
<comment type="similarity">
    <text evidence="9 10">Belongs to the monomeric-type IDH family.</text>
</comment>
<dbReference type="NCBIfam" id="TIGR00178">
    <property type="entry name" value="monomer_idh"/>
    <property type="match status" value="1"/>
</dbReference>
<keyword evidence="4" id="KW-0479">Metal-binding</keyword>
<comment type="catalytic activity">
    <reaction evidence="8 10">
        <text>D-threo-isocitrate + NADP(+) = 2-oxoglutarate + CO2 + NADPH</text>
        <dbReference type="Rhea" id="RHEA:19629"/>
        <dbReference type="ChEBI" id="CHEBI:15562"/>
        <dbReference type="ChEBI" id="CHEBI:16526"/>
        <dbReference type="ChEBI" id="CHEBI:16810"/>
        <dbReference type="ChEBI" id="CHEBI:57783"/>
        <dbReference type="ChEBI" id="CHEBI:58349"/>
        <dbReference type="EC" id="1.1.1.42"/>
    </reaction>
</comment>
<evidence type="ECO:0000256" key="3">
    <source>
        <dbReference type="ARBA" id="ARBA00022532"/>
    </source>
</evidence>
<evidence type="ECO:0000256" key="10">
    <source>
        <dbReference type="PIRNR" id="PIRNR009407"/>
    </source>
</evidence>
<dbReference type="PIRSF" id="PIRSF009407">
    <property type="entry name" value="IDH_monmr"/>
    <property type="match status" value="1"/>
</dbReference>